<organism evidence="1 2">
    <name type="scientific">Helianthus annuus</name>
    <name type="common">Common sunflower</name>
    <dbReference type="NCBI Taxonomy" id="4232"/>
    <lineage>
        <taxon>Eukaryota</taxon>
        <taxon>Viridiplantae</taxon>
        <taxon>Streptophyta</taxon>
        <taxon>Embryophyta</taxon>
        <taxon>Tracheophyta</taxon>
        <taxon>Spermatophyta</taxon>
        <taxon>Magnoliopsida</taxon>
        <taxon>eudicotyledons</taxon>
        <taxon>Gunneridae</taxon>
        <taxon>Pentapetalae</taxon>
        <taxon>asterids</taxon>
        <taxon>campanulids</taxon>
        <taxon>Asterales</taxon>
        <taxon>Asteraceae</taxon>
        <taxon>Asteroideae</taxon>
        <taxon>Heliantheae alliance</taxon>
        <taxon>Heliantheae</taxon>
        <taxon>Helianthus</taxon>
    </lineage>
</organism>
<keyword evidence="2" id="KW-1185">Reference proteome</keyword>
<evidence type="ECO:0000313" key="1">
    <source>
        <dbReference type="EMBL" id="KAF5771564.1"/>
    </source>
</evidence>
<protein>
    <submittedName>
        <fullName evidence="1">Uncharacterized protein</fullName>
    </submittedName>
</protein>
<comment type="caution">
    <text evidence="1">The sequence shown here is derived from an EMBL/GenBank/DDBJ whole genome shotgun (WGS) entry which is preliminary data.</text>
</comment>
<gene>
    <name evidence="1" type="ORF">HanXRQr2_Chr13g0566431</name>
</gene>
<name>A0A9K3HAS2_HELAN</name>
<sequence>MEIEVKKDSRQMEIQFEEYSQEIEMEVGQGSRPTQVEIGESSNQSQRITFQEEIEILLANCETIQPVNTNIFTYPIENPIPMNFAPAIPEPIVHSQPVEMDEWWTNDWQFQNIVNDPYSFLPQFDPEPLPNPPMSTENMAELRHFGEELMDAGNRIREIGGQIAWKYDEREMRF</sequence>
<dbReference type="EMBL" id="MNCJ02000328">
    <property type="protein sequence ID" value="KAF5771564.1"/>
    <property type="molecule type" value="Genomic_DNA"/>
</dbReference>
<dbReference type="Proteomes" id="UP000215914">
    <property type="component" value="Unassembled WGS sequence"/>
</dbReference>
<dbReference type="Gramene" id="mRNA:HanXRQr2_Chr13g0566431">
    <property type="protein sequence ID" value="CDS:HanXRQr2_Chr13g0566431.1"/>
    <property type="gene ID" value="HanXRQr2_Chr13g0566431"/>
</dbReference>
<dbReference type="AlphaFoldDB" id="A0A9K3HAS2"/>
<reference evidence="1" key="2">
    <citation type="submission" date="2020-06" db="EMBL/GenBank/DDBJ databases">
        <title>Helianthus annuus Genome sequencing and assembly Release 2.</title>
        <authorList>
            <person name="Gouzy J."/>
            <person name="Langlade N."/>
            <person name="Munos S."/>
        </authorList>
    </citation>
    <scope>NUCLEOTIDE SEQUENCE</scope>
    <source>
        <tissue evidence="1">Leaves</tissue>
    </source>
</reference>
<reference evidence="1" key="1">
    <citation type="journal article" date="2017" name="Nature">
        <title>The sunflower genome provides insights into oil metabolism, flowering and Asterid evolution.</title>
        <authorList>
            <person name="Badouin H."/>
            <person name="Gouzy J."/>
            <person name="Grassa C.J."/>
            <person name="Murat F."/>
            <person name="Staton S.E."/>
            <person name="Cottret L."/>
            <person name="Lelandais-Briere C."/>
            <person name="Owens G.L."/>
            <person name="Carrere S."/>
            <person name="Mayjonade B."/>
            <person name="Legrand L."/>
            <person name="Gill N."/>
            <person name="Kane N.C."/>
            <person name="Bowers J.E."/>
            <person name="Hubner S."/>
            <person name="Bellec A."/>
            <person name="Berard A."/>
            <person name="Berges H."/>
            <person name="Blanchet N."/>
            <person name="Boniface M.C."/>
            <person name="Brunel D."/>
            <person name="Catrice O."/>
            <person name="Chaidir N."/>
            <person name="Claudel C."/>
            <person name="Donnadieu C."/>
            <person name="Faraut T."/>
            <person name="Fievet G."/>
            <person name="Helmstetter N."/>
            <person name="King M."/>
            <person name="Knapp S.J."/>
            <person name="Lai Z."/>
            <person name="Le Paslier M.C."/>
            <person name="Lippi Y."/>
            <person name="Lorenzon L."/>
            <person name="Mandel J.R."/>
            <person name="Marage G."/>
            <person name="Marchand G."/>
            <person name="Marquand E."/>
            <person name="Bret-Mestries E."/>
            <person name="Morien E."/>
            <person name="Nambeesan S."/>
            <person name="Nguyen T."/>
            <person name="Pegot-Espagnet P."/>
            <person name="Pouilly N."/>
            <person name="Raftis F."/>
            <person name="Sallet E."/>
            <person name="Schiex T."/>
            <person name="Thomas J."/>
            <person name="Vandecasteele C."/>
            <person name="Vares D."/>
            <person name="Vear F."/>
            <person name="Vautrin S."/>
            <person name="Crespi M."/>
            <person name="Mangin B."/>
            <person name="Burke J.M."/>
            <person name="Salse J."/>
            <person name="Munos S."/>
            <person name="Vincourt P."/>
            <person name="Rieseberg L.H."/>
            <person name="Langlade N.B."/>
        </authorList>
    </citation>
    <scope>NUCLEOTIDE SEQUENCE</scope>
    <source>
        <tissue evidence="1">Leaves</tissue>
    </source>
</reference>
<accession>A0A9K3HAS2</accession>
<evidence type="ECO:0000313" key="2">
    <source>
        <dbReference type="Proteomes" id="UP000215914"/>
    </source>
</evidence>
<proteinExistence type="predicted"/>